<evidence type="ECO:0000256" key="4">
    <source>
        <dbReference type="ARBA" id="ARBA00022990"/>
    </source>
</evidence>
<comment type="caution">
    <text evidence="9">The sequence shown here is derived from an EMBL/GenBank/DDBJ whole genome shotgun (WGS) entry which is preliminary data.</text>
</comment>
<dbReference type="SMART" id="SM00673">
    <property type="entry name" value="CARP"/>
    <property type="match status" value="1"/>
</dbReference>
<dbReference type="PANTHER" id="PTHR15139:SF0">
    <property type="entry name" value="TUBULIN-SPECIFIC CHAPERONE C"/>
    <property type="match status" value="1"/>
</dbReference>
<dbReference type="InterPro" id="IPR031925">
    <property type="entry name" value="TBCC_N"/>
</dbReference>
<feature type="domain" description="C-CAP/cofactor C-like" evidence="8">
    <location>
        <begin position="193"/>
        <end position="344"/>
    </location>
</feature>
<dbReference type="InterPro" id="IPR038397">
    <property type="entry name" value="TBCC_N_sf"/>
</dbReference>
<evidence type="ECO:0000313" key="10">
    <source>
        <dbReference type="Proteomes" id="UP000193144"/>
    </source>
</evidence>
<dbReference type="GO" id="GO:0007021">
    <property type="term" value="P:tubulin complex assembly"/>
    <property type="evidence" value="ECO:0007669"/>
    <property type="project" value="TreeGrafter"/>
</dbReference>
<feature type="region of interest" description="Disordered" evidence="7">
    <location>
        <begin position="96"/>
        <end position="122"/>
    </location>
</feature>
<accession>A0A1Y1ZP58</accession>
<dbReference type="OrthoDB" id="194775at2759"/>
<dbReference type="InterPro" id="IPR012945">
    <property type="entry name" value="Tubulin-bd_cofactor_C_dom"/>
</dbReference>
<evidence type="ECO:0000313" key="9">
    <source>
        <dbReference type="EMBL" id="ORY12022.1"/>
    </source>
</evidence>
<dbReference type="PANTHER" id="PTHR15139">
    <property type="entry name" value="TUBULIN FOLDING COFACTOR C"/>
    <property type="match status" value="1"/>
</dbReference>
<gene>
    <name evidence="9" type="ORF">BCR34DRAFT_311099</name>
</gene>
<dbReference type="Gene3D" id="1.20.58.1250">
    <property type="entry name" value="Tubulin Binding Cofactor C, N-terminal domain"/>
    <property type="match status" value="1"/>
</dbReference>
<dbReference type="GO" id="GO:0007023">
    <property type="term" value="P:post-chaperonin tubulin folding pathway"/>
    <property type="evidence" value="ECO:0007669"/>
    <property type="project" value="InterPro"/>
</dbReference>
<feature type="compositionally biased region" description="Polar residues" evidence="7">
    <location>
        <begin position="194"/>
        <end position="203"/>
    </location>
</feature>
<dbReference type="STRING" id="1231657.A0A1Y1ZP58"/>
<proteinExistence type="inferred from homology"/>
<organism evidence="9 10">
    <name type="scientific">Clohesyomyces aquaticus</name>
    <dbReference type="NCBI Taxonomy" id="1231657"/>
    <lineage>
        <taxon>Eukaryota</taxon>
        <taxon>Fungi</taxon>
        <taxon>Dikarya</taxon>
        <taxon>Ascomycota</taxon>
        <taxon>Pezizomycotina</taxon>
        <taxon>Dothideomycetes</taxon>
        <taxon>Pleosporomycetidae</taxon>
        <taxon>Pleosporales</taxon>
        <taxon>Lindgomycetaceae</taxon>
        <taxon>Clohesyomyces</taxon>
    </lineage>
</organism>
<evidence type="ECO:0000259" key="8">
    <source>
        <dbReference type="PROSITE" id="PS51329"/>
    </source>
</evidence>
<feature type="compositionally biased region" description="Polar residues" evidence="7">
    <location>
        <begin position="138"/>
        <end position="148"/>
    </location>
</feature>
<keyword evidence="10" id="KW-1185">Reference proteome</keyword>
<dbReference type="Pfam" id="PF07986">
    <property type="entry name" value="TBCC"/>
    <property type="match status" value="1"/>
</dbReference>
<dbReference type="InterPro" id="IPR016098">
    <property type="entry name" value="CAP/MinC_C"/>
</dbReference>
<dbReference type="GO" id="GO:0015631">
    <property type="term" value="F:tubulin binding"/>
    <property type="evidence" value="ECO:0007669"/>
    <property type="project" value="InterPro"/>
</dbReference>
<dbReference type="InterPro" id="IPR017901">
    <property type="entry name" value="C-CAP_CF_C-like"/>
</dbReference>
<comment type="subcellular location">
    <subcellularLocation>
        <location evidence="1">Cytoplasm</location>
    </subcellularLocation>
</comment>
<evidence type="ECO:0000256" key="2">
    <source>
        <dbReference type="ARBA" id="ARBA00008848"/>
    </source>
</evidence>
<evidence type="ECO:0000256" key="3">
    <source>
        <dbReference type="ARBA" id="ARBA00022490"/>
    </source>
</evidence>
<dbReference type="GO" id="GO:0005737">
    <property type="term" value="C:cytoplasm"/>
    <property type="evidence" value="ECO:0007669"/>
    <property type="project" value="UniProtKB-SubCell"/>
</dbReference>
<comment type="similarity">
    <text evidence="2">Belongs to the TBCC family.</text>
</comment>
<feature type="compositionally biased region" description="Low complexity" evidence="7">
    <location>
        <begin position="179"/>
        <end position="193"/>
    </location>
</feature>
<evidence type="ECO:0000256" key="5">
    <source>
        <dbReference type="ARBA" id="ARBA00023186"/>
    </source>
</evidence>
<protein>
    <submittedName>
        <fullName evidence="9">Tubulin-specific chaperone c</fullName>
    </submittedName>
</protein>
<keyword evidence="5" id="KW-0143">Chaperone</keyword>
<evidence type="ECO:0000256" key="7">
    <source>
        <dbReference type="SAM" id="MobiDB-lite"/>
    </source>
</evidence>
<keyword evidence="3" id="KW-0963">Cytoplasm</keyword>
<evidence type="ECO:0000256" key="1">
    <source>
        <dbReference type="ARBA" id="ARBA00004496"/>
    </source>
</evidence>
<comment type="subunit">
    <text evidence="6">Supercomplex made of cofactors A to E. Cofactors A and D function by capturing and stabilizing tubulin in a quasi-native conformation. Cofactor E binds to the cofactor D-tubulin complex; interaction with cofactor C then causes the release of tubulin polypeptides that are committed to the native state.</text>
</comment>
<dbReference type="AlphaFoldDB" id="A0A1Y1ZP58"/>
<dbReference type="Gene3D" id="2.160.20.70">
    <property type="match status" value="1"/>
</dbReference>
<dbReference type="InterPro" id="IPR027684">
    <property type="entry name" value="TBCC"/>
</dbReference>
<keyword evidence="4" id="KW-0007">Acetylation</keyword>
<dbReference type="PROSITE" id="PS51329">
    <property type="entry name" value="C_CAP_COFACTOR_C"/>
    <property type="match status" value="1"/>
</dbReference>
<sequence>MATSAGIPPQASEAGLKERFFRYFQHEVTALQEQMERLNKTSCAGSERNDAVDHCLAGIERLSHEVKDASSYIPAYDQRTYGQAIKALSEKLQNTRNSFAPPKKFQFKTARKNPSAISPSDAAELAQQKKLGVLGYKSDTSNANSSFAPTPLDKMSPSEEKVEQELLRAANQKSPEGADSSSTHDSTSSGTGTRQPSFSNTTSVTISSHTGAHIILPVSASHATSSGAVSNLRRCVVDLSPATINDGGAFATLMLKNIKDSLIVCGQVAGAIHITDVSNSVIVVACRQFRMHASKSTDVYLHSASRPIIEDCEGIRFASLPEKFTTPVLSGMPNQYDQIDDFKWLKLEPSPHFSLLPADQYIADRVWKDVVPGGHNVSLDDALKAVGLLH</sequence>
<reference evidence="9 10" key="1">
    <citation type="submission" date="2016-07" db="EMBL/GenBank/DDBJ databases">
        <title>Pervasive Adenine N6-methylation of Active Genes in Fungi.</title>
        <authorList>
            <consortium name="DOE Joint Genome Institute"/>
            <person name="Mondo S.J."/>
            <person name="Dannebaum R.O."/>
            <person name="Kuo R.C."/>
            <person name="Labutti K."/>
            <person name="Haridas S."/>
            <person name="Kuo A."/>
            <person name="Salamov A."/>
            <person name="Ahrendt S.R."/>
            <person name="Lipzen A."/>
            <person name="Sullivan W."/>
            <person name="Andreopoulos W.B."/>
            <person name="Clum A."/>
            <person name="Lindquist E."/>
            <person name="Daum C."/>
            <person name="Ramamoorthy G.K."/>
            <person name="Gryganskyi A."/>
            <person name="Culley D."/>
            <person name="Magnuson J.K."/>
            <person name="James T.Y."/>
            <person name="O'Malley M.A."/>
            <person name="Stajich J.E."/>
            <person name="Spatafora J.W."/>
            <person name="Visel A."/>
            <person name="Grigoriev I.V."/>
        </authorList>
    </citation>
    <scope>NUCLEOTIDE SEQUENCE [LARGE SCALE GENOMIC DNA]</scope>
    <source>
        <strain evidence="9 10">CBS 115471</strain>
    </source>
</reference>
<dbReference type="EMBL" id="MCFA01000055">
    <property type="protein sequence ID" value="ORY12022.1"/>
    <property type="molecule type" value="Genomic_DNA"/>
</dbReference>
<dbReference type="Pfam" id="PF16752">
    <property type="entry name" value="TBCC_N"/>
    <property type="match status" value="1"/>
</dbReference>
<name>A0A1Y1ZP58_9PLEO</name>
<dbReference type="FunFam" id="1.20.58.1250:FF:000002">
    <property type="entry name" value="Tubulin-specific chaperone c, putative"/>
    <property type="match status" value="1"/>
</dbReference>
<feature type="region of interest" description="Disordered" evidence="7">
    <location>
        <begin position="136"/>
        <end position="203"/>
    </location>
</feature>
<dbReference type="Proteomes" id="UP000193144">
    <property type="component" value="Unassembled WGS sequence"/>
</dbReference>
<evidence type="ECO:0000256" key="6">
    <source>
        <dbReference type="ARBA" id="ARBA00026055"/>
    </source>
</evidence>
<feature type="compositionally biased region" description="Basic and acidic residues" evidence="7">
    <location>
        <begin position="156"/>
        <end position="166"/>
    </location>
</feature>
<dbReference type="InterPro" id="IPR006599">
    <property type="entry name" value="CARP_motif"/>
</dbReference>